<evidence type="ECO:0000256" key="1">
    <source>
        <dbReference type="ARBA" id="ARBA00005184"/>
    </source>
</evidence>
<dbReference type="Gene3D" id="2.160.20.10">
    <property type="entry name" value="Single-stranded right-handed beta-helix, Pectin lyase-like"/>
    <property type="match status" value="1"/>
</dbReference>
<feature type="domain" description="Pectinesterase inhibitor" evidence="10">
    <location>
        <begin position="28"/>
        <end position="79"/>
    </location>
</feature>
<dbReference type="InterPro" id="IPR033131">
    <property type="entry name" value="Pectinesterase_Asp_AS"/>
</dbReference>
<feature type="domain" description="Pectinesterase catalytic" evidence="9">
    <location>
        <begin position="126"/>
        <end position="326"/>
    </location>
</feature>
<dbReference type="Pfam" id="PF01095">
    <property type="entry name" value="Pectinesterase"/>
    <property type="match status" value="1"/>
</dbReference>
<evidence type="ECO:0000256" key="4">
    <source>
        <dbReference type="ARBA" id="ARBA00022801"/>
    </source>
</evidence>
<evidence type="ECO:0000313" key="12">
    <source>
        <dbReference type="Proteomes" id="UP000243459"/>
    </source>
</evidence>
<comment type="similarity">
    <text evidence="3">In the C-terminal section; belongs to the pectinesterase family.</text>
</comment>
<organism evidence="11 12">
    <name type="scientific">Asparagus officinalis</name>
    <name type="common">Garden asparagus</name>
    <dbReference type="NCBI Taxonomy" id="4686"/>
    <lineage>
        <taxon>Eukaryota</taxon>
        <taxon>Viridiplantae</taxon>
        <taxon>Streptophyta</taxon>
        <taxon>Embryophyta</taxon>
        <taxon>Tracheophyta</taxon>
        <taxon>Spermatophyta</taxon>
        <taxon>Magnoliopsida</taxon>
        <taxon>Liliopsida</taxon>
        <taxon>Asparagales</taxon>
        <taxon>Asparagaceae</taxon>
        <taxon>Asparagoideae</taxon>
        <taxon>Asparagus</taxon>
    </lineage>
</organism>
<evidence type="ECO:0000256" key="6">
    <source>
        <dbReference type="PROSITE-ProRule" id="PRU10040"/>
    </source>
</evidence>
<comment type="similarity">
    <text evidence="2">In the N-terminal section; belongs to the PMEI family.</text>
</comment>
<dbReference type="InterPro" id="IPR012334">
    <property type="entry name" value="Pectin_lyas_fold"/>
</dbReference>
<evidence type="ECO:0000256" key="3">
    <source>
        <dbReference type="ARBA" id="ARBA00007786"/>
    </source>
</evidence>
<dbReference type="GO" id="GO:0042545">
    <property type="term" value="P:cell wall modification"/>
    <property type="evidence" value="ECO:0007669"/>
    <property type="project" value="UniProtKB-UniRule"/>
</dbReference>
<proteinExistence type="inferred from homology"/>
<dbReference type="InterPro" id="IPR000070">
    <property type="entry name" value="Pectinesterase_cat"/>
</dbReference>
<dbReference type="Gramene" id="ONK55278">
    <property type="protein sequence ID" value="ONK55278"/>
    <property type="gene ID" value="A4U43_UnF5620"/>
</dbReference>
<dbReference type="InterPro" id="IPR035513">
    <property type="entry name" value="Invertase/methylesterase_inhib"/>
</dbReference>
<dbReference type="InterPro" id="IPR006501">
    <property type="entry name" value="Pectinesterase_inhib_dom"/>
</dbReference>
<dbReference type="PANTHER" id="PTHR31707">
    <property type="entry name" value="PECTINESTERASE"/>
    <property type="match status" value="1"/>
</dbReference>
<dbReference type="Proteomes" id="UP000243459">
    <property type="component" value="Unassembled WGS sequence"/>
</dbReference>
<dbReference type="GO" id="GO:0030599">
    <property type="term" value="F:pectinesterase activity"/>
    <property type="evidence" value="ECO:0007669"/>
    <property type="project" value="UniProtKB-UniRule"/>
</dbReference>
<dbReference type="FunFam" id="2.160.20.10:FF:000092">
    <property type="entry name" value="Putative pectinesterase 57"/>
    <property type="match status" value="1"/>
</dbReference>
<reference evidence="12" key="1">
    <citation type="journal article" date="2017" name="Nat. Commun.">
        <title>The asparagus genome sheds light on the origin and evolution of a young Y chromosome.</title>
        <authorList>
            <person name="Harkess A."/>
            <person name="Zhou J."/>
            <person name="Xu C."/>
            <person name="Bowers J.E."/>
            <person name="Van der Hulst R."/>
            <person name="Ayyampalayam S."/>
            <person name="Mercati F."/>
            <person name="Riccardi P."/>
            <person name="McKain M.R."/>
            <person name="Kakrana A."/>
            <person name="Tang H."/>
            <person name="Ray J."/>
            <person name="Groenendijk J."/>
            <person name="Arikit S."/>
            <person name="Mathioni S.M."/>
            <person name="Nakano M."/>
            <person name="Shan H."/>
            <person name="Telgmann-Rauber A."/>
            <person name="Kanno A."/>
            <person name="Yue Z."/>
            <person name="Chen H."/>
            <person name="Li W."/>
            <person name="Chen Y."/>
            <person name="Xu X."/>
            <person name="Zhang Y."/>
            <person name="Luo S."/>
            <person name="Chen H."/>
            <person name="Gao J."/>
            <person name="Mao Z."/>
            <person name="Pires J.C."/>
            <person name="Luo M."/>
            <person name="Kudrna D."/>
            <person name="Wing R.A."/>
            <person name="Meyers B.C."/>
            <person name="Yi K."/>
            <person name="Kong H."/>
            <person name="Lavrijsen P."/>
            <person name="Sunseri F."/>
            <person name="Falavigna A."/>
            <person name="Ye Y."/>
            <person name="Leebens-Mack J.H."/>
            <person name="Chen G."/>
        </authorList>
    </citation>
    <scope>NUCLEOTIDE SEQUENCE [LARGE SCALE GENOMIC DNA]</scope>
    <source>
        <strain evidence="12">cv. DH0086</strain>
    </source>
</reference>
<dbReference type="EC" id="3.1.1.11" evidence="7"/>
<feature type="region of interest" description="Disordered" evidence="8">
    <location>
        <begin position="302"/>
        <end position="321"/>
    </location>
</feature>
<name>A0A1R3L6P4_ASPOF</name>
<evidence type="ECO:0000313" key="11">
    <source>
        <dbReference type="EMBL" id="ONK55278.1"/>
    </source>
</evidence>
<dbReference type="GO" id="GO:0004857">
    <property type="term" value="F:enzyme inhibitor activity"/>
    <property type="evidence" value="ECO:0007669"/>
    <property type="project" value="InterPro"/>
</dbReference>
<evidence type="ECO:0000259" key="9">
    <source>
        <dbReference type="Pfam" id="PF01095"/>
    </source>
</evidence>
<dbReference type="EMBL" id="KV863613">
    <property type="protein sequence ID" value="ONK55278.1"/>
    <property type="molecule type" value="Genomic_DNA"/>
</dbReference>
<accession>A0A1R3L6P4</accession>
<dbReference type="AlphaFoldDB" id="A0A1R3L6P4"/>
<gene>
    <name evidence="11" type="ORF">A4U43_UnF5620</name>
</gene>
<dbReference type="InterPro" id="IPR011050">
    <property type="entry name" value="Pectin_lyase_fold/virulence"/>
</dbReference>
<sequence length="335" mass="37273">MSLLTIHQLSCAQCVWRRFTANQWSTNGVQDVLTWLSAALTNQDTCSEGLDGVEDSYVRQQMDGYLRDLSELVSNSLAIFAVTSKDQDFSGIPIQNKRRKLLNFPEWVKPSDRRLLQAPAASIQADMIVSKDGENGSYKKIADAVKKVPKLSNKRTVIYVKAGKYEENVKIGRKQTNVMFIGDGKGKTIVTGRRSFLGNYTTFHTATFAATGAGFIMRDMTIDNQAGPEAYQAVALRIGADHSVVYRCSITGYQDTLYVHSQRQFYRECDVYGTVDFIFGNAAVVLQNCSLWARKPMPKQKNTITAQGRKDPNQNTGISIHDQPIWAGLGSCTRG</sequence>
<evidence type="ECO:0000256" key="5">
    <source>
        <dbReference type="ARBA" id="ARBA00023085"/>
    </source>
</evidence>
<evidence type="ECO:0000259" key="10">
    <source>
        <dbReference type="Pfam" id="PF04043"/>
    </source>
</evidence>
<dbReference type="SUPFAM" id="SSF101148">
    <property type="entry name" value="Plant invertase/pectin methylesterase inhibitor"/>
    <property type="match status" value="1"/>
</dbReference>
<dbReference type="GO" id="GO:0045490">
    <property type="term" value="P:pectin catabolic process"/>
    <property type="evidence" value="ECO:0007669"/>
    <property type="project" value="UniProtKB-UniRule"/>
</dbReference>
<dbReference type="UniPathway" id="UPA00545">
    <property type="reaction ID" value="UER00823"/>
</dbReference>
<feature type="active site" evidence="6">
    <location>
        <position position="276"/>
    </location>
</feature>
<dbReference type="CDD" id="cd15798">
    <property type="entry name" value="PMEI-like_3"/>
    <property type="match status" value="1"/>
</dbReference>
<evidence type="ECO:0000256" key="2">
    <source>
        <dbReference type="ARBA" id="ARBA00006027"/>
    </source>
</evidence>
<comment type="catalytic activity">
    <reaction evidence="7">
        <text>[(1-&gt;4)-alpha-D-galacturonosyl methyl ester](n) + n H2O = [(1-&gt;4)-alpha-D-galacturonosyl](n) + n methanol + n H(+)</text>
        <dbReference type="Rhea" id="RHEA:22380"/>
        <dbReference type="Rhea" id="RHEA-COMP:14570"/>
        <dbReference type="Rhea" id="RHEA-COMP:14573"/>
        <dbReference type="ChEBI" id="CHEBI:15377"/>
        <dbReference type="ChEBI" id="CHEBI:15378"/>
        <dbReference type="ChEBI" id="CHEBI:17790"/>
        <dbReference type="ChEBI" id="CHEBI:140522"/>
        <dbReference type="ChEBI" id="CHEBI:140523"/>
        <dbReference type="EC" id="3.1.1.11"/>
    </reaction>
</comment>
<keyword evidence="4 7" id="KW-0378">Hydrolase</keyword>
<dbReference type="PROSITE" id="PS00503">
    <property type="entry name" value="PECTINESTERASE_2"/>
    <property type="match status" value="1"/>
</dbReference>
<evidence type="ECO:0000256" key="7">
    <source>
        <dbReference type="RuleBase" id="RU000589"/>
    </source>
</evidence>
<dbReference type="Pfam" id="PF04043">
    <property type="entry name" value="PMEI"/>
    <property type="match status" value="1"/>
</dbReference>
<protein>
    <recommendedName>
        <fullName evidence="7">Pectinesterase</fullName>
        <ecNumber evidence="7">3.1.1.11</ecNumber>
    </recommendedName>
</protein>
<comment type="pathway">
    <text evidence="1 7">Glycan metabolism; pectin degradation; 2-dehydro-3-deoxy-D-gluconate from pectin: step 1/5.</text>
</comment>
<keyword evidence="12" id="KW-1185">Reference proteome</keyword>
<dbReference type="SUPFAM" id="SSF51126">
    <property type="entry name" value="Pectin lyase-like"/>
    <property type="match status" value="1"/>
</dbReference>
<dbReference type="Gene3D" id="1.20.140.40">
    <property type="entry name" value="Invertase/pectin methylesterase inhibitor family protein"/>
    <property type="match status" value="1"/>
</dbReference>
<keyword evidence="5 7" id="KW-0063">Aspartyl esterase</keyword>
<dbReference type="OMA" id="NVKIGRK"/>
<evidence type="ECO:0000256" key="8">
    <source>
        <dbReference type="SAM" id="MobiDB-lite"/>
    </source>
</evidence>